<sequence>MSTKPIAATKPSTNPPETVTLKAICAELKIDPRLAREKLRIAAREAKKFPELAKTHKPRLAWEWPKGSEAEKQARAALLA</sequence>
<protein>
    <submittedName>
        <fullName evidence="1">Uncharacterized protein</fullName>
    </submittedName>
</protein>
<dbReference type="RefSeq" id="WP_138399979.1">
    <property type="nucleotide sequence ID" value="NZ_JBAFVI010000004.1"/>
</dbReference>
<dbReference type="EMBL" id="VAUP01000028">
    <property type="protein sequence ID" value="TLX42619.1"/>
    <property type="molecule type" value="Genomic_DNA"/>
</dbReference>
<name>A0A6C1KEC1_XANAU</name>
<dbReference type="GeneID" id="95774444"/>
<dbReference type="OrthoDB" id="7433175at2"/>
<organism evidence="1 2">
    <name type="scientific">Xanthobacter autotrophicus</name>
    <dbReference type="NCBI Taxonomy" id="280"/>
    <lineage>
        <taxon>Bacteria</taxon>
        <taxon>Pseudomonadati</taxon>
        <taxon>Pseudomonadota</taxon>
        <taxon>Alphaproteobacteria</taxon>
        <taxon>Hyphomicrobiales</taxon>
        <taxon>Xanthobacteraceae</taxon>
        <taxon>Xanthobacter</taxon>
    </lineage>
</organism>
<evidence type="ECO:0000313" key="1">
    <source>
        <dbReference type="EMBL" id="TLX42619.1"/>
    </source>
</evidence>
<comment type="caution">
    <text evidence="1">The sequence shown here is derived from an EMBL/GenBank/DDBJ whole genome shotgun (WGS) entry which is preliminary data.</text>
</comment>
<accession>A0A6C1KEC1</accession>
<reference evidence="1 2" key="1">
    <citation type="submission" date="2019-05" db="EMBL/GenBank/DDBJ databases">
        <authorList>
            <person name="Zhou X."/>
        </authorList>
    </citation>
    <scope>NUCLEOTIDE SEQUENCE [LARGE SCALE GENOMIC DNA]</scope>
    <source>
        <strain evidence="1 2">DSM 432</strain>
    </source>
</reference>
<evidence type="ECO:0000313" key="2">
    <source>
        <dbReference type="Proteomes" id="UP000305131"/>
    </source>
</evidence>
<gene>
    <name evidence="1" type="ORF">FBQ73_13355</name>
</gene>
<proteinExistence type="predicted"/>
<dbReference type="Proteomes" id="UP000305131">
    <property type="component" value="Unassembled WGS sequence"/>
</dbReference>
<dbReference type="AlphaFoldDB" id="A0A6C1KEC1"/>